<dbReference type="Proteomes" id="UP000322873">
    <property type="component" value="Unassembled WGS sequence"/>
</dbReference>
<keyword evidence="3" id="KW-1185">Reference proteome</keyword>
<gene>
    <name evidence="2" type="ORF">EYC84_009233</name>
</gene>
<dbReference type="AlphaFoldDB" id="A0A5M9JDK2"/>
<reference evidence="2 3" key="1">
    <citation type="submission" date="2019-06" db="EMBL/GenBank/DDBJ databases">
        <title>Genome Sequence of the Brown Rot Fungal Pathogen Monilinia fructicola.</title>
        <authorList>
            <person name="De Miccolis Angelini R.M."/>
            <person name="Landi L."/>
            <person name="Abate D."/>
            <person name="Pollastro S."/>
            <person name="Romanazzi G."/>
            <person name="Faretra F."/>
        </authorList>
    </citation>
    <scope>NUCLEOTIDE SEQUENCE [LARGE SCALE GENOMIC DNA]</scope>
    <source>
        <strain evidence="2 3">Mfrc123</strain>
    </source>
</reference>
<accession>A0A5M9JDK2</accession>
<dbReference type="EMBL" id="VICG01000012">
    <property type="protein sequence ID" value="KAA8566700.1"/>
    <property type="molecule type" value="Genomic_DNA"/>
</dbReference>
<keyword evidence="1" id="KW-1133">Transmembrane helix</keyword>
<keyword evidence="1" id="KW-0472">Membrane</keyword>
<comment type="caution">
    <text evidence="2">The sequence shown here is derived from an EMBL/GenBank/DDBJ whole genome shotgun (WGS) entry which is preliminary data.</text>
</comment>
<proteinExistence type="predicted"/>
<name>A0A5M9JDK2_MONFR</name>
<sequence>MYNSTLSDNFIIPIERITGTVENAIKNYNITLPGSSEETTKSMPSMIASVVPGALFLAAVVICITICISKWVAVPGEEKYNTDLERQQPGFTHGASGSVSVGDISFPGNIYIRRQDTLRRIDTGDSELPRYTASVGSRECAVSMNPPAYDADLPGYSTETSL</sequence>
<feature type="transmembrane region" description="Helical" evidence="1">
    <location>
        <begin position="46"/>
        <end position="69"/>
    </location>
</feature>
<evidence type="ECO:0000313" key="2">
    <source>
        <dbReference type="EMBL" id="KAA8566700.1"/>
    </source>
</evidence>
<evidence type="ECO:0000313" key="3">
    <source>
        <dbReference type="Proteomes" id="UP000322873"/>
    </source>
</evidence>
<protein>
    <submittedName>
        <fullName evidence="2">Uncharacterized protein</fullName>
    </submittedName>
</protein>
<organism evidence="2 3">
    <name type="scientific">Monilinia fructicola</name>
    <name type="common">Brown rot fungus</name>
    <name type="synonym">Ciboria fructicola</name>
    <dbReference type="NCBI Taxonomy" id="38448"/>
    <lineage>
        <taxon>Eukaryota</taxon>
        <taxon>Fungi</taxon>
        <taxon>Dikarya</taxon>
        <taxon>Ascomycota</taxon>
        <taxon>Pezizomycotina</taxon>
        <taxon>Leotiomycetes</taxon>
        <taxon>Helotiales</taxon>
        <taxon>Sclerotiniaceae</taxon>
        <taxon>Monilinia</taxon>
    </lineage>
</organism>
<evidence type="ECO:0000256" key="1">
    <source>
        <dbReference type="SAM" id="Phobius"/>
    </source>
</evidence>
<keyword evidence="1" id="KW-0812">Transmembrane</keyword>